<proteinExistence type="predicted"/>
<dbReference type="EMBL" id="MT144588">
    <property type="protein sequence ID" value="QJH93458.1"/>
    <property type="molecule type" value="Genomic_DNA"/>
</dbReference>
<accession>A0A6H1Z9M9</accession>
<dbReference type="AlphaFoldDB" id="A0A6H1Z9M9"/>
<evidence type="ECO:0000313" key="2">
    <source>
        <dbReference type="EMBL" id="QJH93458.1"/>
    </source>
</evidence>
<organism evidence="1">
    <name type="scientific">viral metagenome</name>
    <dbReference type="NCBI Taxonomy" id="1070528"/>
    <lineage>
        <taxon>unclassified sequences</taxon>
        <taxon>metagenomes</taxon>
        <taxon>organismal metagenomes</taxon>
    </lineage>
</organism>
<reference evidence="1" key="1">
    <citation type="submission" date="2020-03" db="EMBL/GenBank/DDBJ databases">
        <title>The deep terrestrial virosphere.</title>
        <authorList>
            <person name="Holmfeldt K."/>
            <person name="Nilsson E."/>
            <person name="Simone D."/>
            <person name="Lopez-Fernandez M."/>
            <person name="Wu X."/>
            <person name="de Brujin I."/>
            <person name="Lundin D."/>
            <person name="Andersson A."/>
            <person name="Bertilsson S."/>
            <person name="Dopson M."/>
        </authorList>
    </citation>
    <scope>NUCLEOTIDE SEQUENCE</scope>
    <source>
        <strain evidence="1">TM448A00064</strain>
        <strain evidence="2">TM448B00061</strain>
    </source>
</reference>
<evidence type="ECO:0000313" key="1">
    <source>
        <dbReference type="EMBL" id="QJA43890.1"/>
    </source>
</evidence>
<name>A0A6H1Z9M9_9ZZZZ</name>
<dbReference type="EMBL" id="MT143971">
    <property type="protein sequence ID" value="QJA43890.1"/>
    <property type="molecule type" value="Genomic_DNA"/>
</dbReference>
<protein>
    <submittedName>
        <fullName evidence="1">Uncharacterized protein</fullName>
    </submittedName>
</protein>
<sequence length="222" mass="25197">MAQSAQFLYDRGLSNFVQYCRALRGGELKKIHSLAAYTLARKITALVKQKYRTYDDVKPGGWMMDAKLRGKEQGAERPARLPMGEDETGLGLIAQHVQLEKSAKGYLIQVNPSAQHPATGKLLRHIAHWIENPKPQIIQDTLRALVYRIMIQEKRGGYGTRRRDGHIENKQLGGTIVYNPPQRPVWKAVARDMLPRELMRSYAPDLVRRLKALAKKFGARDG</sequence>
<gene>
    <name evidence="1" type="ORF">TM448A00064_0069</name>
    <name evidence="2" type="ORF">TM448B00061_0078</name>
</gene>